<feature type="transmembrane region" description="Helical" evidence="6">
    <location>
        <begin position="357"/>
        <end position="375"/>
    </location>
</feature>
<keyword evidence="4 6" id="KW-1133">Transmembrane helix</keyword>
<evidence type="ECO:0000256" key="2">
    <source>
        <dbReference type="ARBA" id="ARBA00022448"/>
    </source>
</evidence>
<evidence type="ECO:0000256" key="3">
    <source>
        <dbReference type="ARBA" id="ARBA00022692"/>
    </source>
</evidence>
<feature type="transmembrane region" description="Helical" evidence="6">
    <location>
        <begin position="240"/>
        <end position="258"/>
    </location>
</feature>
<dbReference type="InterPro" id="IPR020846">
    <property type="entry name" value="MFS_dom"/>
</dbReference>
<feature type="transmembrane region" description="Helical" evidence="6">
    <location>
        <begin position="37"/>
        <end position="57"/>
    </location>
</feature>
<feature type="transmembrane region" description="Helical" evidence="6">
    <location>
        <begin position="64"/>
        <end position="82"/>
    </location>
</feature>
<protein>
    <submittedName>
        <fullName evidence="8">MFS transporter</fullName>
    </submittedName>
</protein>
<dbReference type="PANTHER" id="PTHR43385">
    <property type="entry name" value="RIBOFLAVIN TRANSPORTER RIBJ"/>
    <property type="match status" value="1"/>
</dbReference>
<dbReference type="AlphaFoldDB" id="A0A9W6GLX8"/>
<dbReference type="Gene3D" id="1.20.1250.20">
    <property type="entry name" value="MFS general substrate transporter like domains"/>
    <property type="match status" value="2"/>
</dbReference>
<dbReference type="InterPro" id="IPR011701">
    <property type="entry name" value="MFS"/>
</dbReference>
<feature type="transmembrane region" description="Helical" evidence="6">
    <location>
        <begin position="205"/>
        <end position="228"/>
    </location>
</feature>
<dbReference type="Proteomes" id="UP001144471">
    <property type="component" value="Unassembled WGS sequence"/>
</dbReference>
<gene>
    <name evidence="8" type="ORF">PM10SUCC1_30320</name>
</gene>
<feature type="transmembrane region" description="Helical" evidence="6">
    <location>
        <begin position="88"/>
        <end position="110"/>
    </location>
</feature>
<feature type="transmembrane region" description="Helical" evidence="6">
    <location>
        <begin position="330"/>
        <end position="351"/>
    </location>
</feature>
<dbReference type="SUPFAM" id="SSF103473">
    <property type="entry name" value="MFS general substrate transporter"/>
    <property type="match status" value="1"/>
</dbReference>
<dbReference type="CDD" id="cd17353">
    <property type="entry name" value="MFS_OFA_like"/>
    <property type="match status" value="1"/>
</dbReference>
<name>A0A9W6GLX8_9FUSO</name>
<dbReference type="PROSITE" id="PS50850">
    <property type="entry name" value="MFS"/>
    <property type="match status" value="1"/>
</dbReference>
<comment type="subcellular location">
    <subcellularLocation>
        <location evidence="1">Membrane</location>
        <topology evidence="1">Multi-pass membrane protein</topology>
    </subcellularLocation>
</comment>
<dbReference type="InterPro" id="IPR036259">
    <property type="entry name" value="MFS_trans_sf"/>
</dbReference>
<dbReference type="GO" id="GO:0016020">
    <property type="term" value="C:membrane"/>
    <property type="evidence" value="ECO:0007669"/>
    <property type="project" value="UniProtKB-SubCell"/>
</dbReference>
<evidence type="ECO:0000256" key="6">
    <source>
        <dbReference type="SAM" id="Phobius"/>
    </source>
</evidence>
<proteinExistence type="predicted"/>
<feature type="transmembrane region" description="Helical" evidence="6">
    <location>
        <begin position="145"/>
        <end position="169"/>
    </location>
</feature>
<dbReference type="PANTHER" id="PTHR43385:SF1">
    <property type="entry name" value="RIBOFLAVIN TRANSPORTER RIBJ"/>
    <property type="match status" value="1"/>
</dbReference>
<keyword evidence="3 6" id="KW-0812">Transmembrane</keyword>
<evidence type="ECO:0000313" key="9">
    <source>
        <dbReference type="Proteomes" id="UP001144471"/>
    </source>
</evidence>
<feature type="domain" description="Major facilitator superfamily (MFS) profile" evidence="7">
    <location>
        <begin position="1"/>
        <end position="384"/>
    </location>
</feature>
<dbReference type="InterPro" id="IPR052983">
    <property type="entry name" value="MFS_Riboflavin_Transporter"/>
</dbReference>
<comment type="caution">
    <text evidence="8">The sequence shown here is derived from an EMBL/GenBank/DDBJ whole genome shotgun (WGS) entry which is preliminary data.</text>
</comment>
<feature type="transmembrane region" description="Helical" evidence="6">
    <location>
        <begin position="295"/>
        <end position="318"/>
    </location>
</feature>
<evidence type="ECO:0000256" key="5">
    <source>
        <dbReference type="ARBA" id="ARBA00023136"/>
    </source>
</evidence>
<keyword evidence="5 6" id="KW-0472">Membrane</keyword>
<accession>A0A9W6GLX8</accession>
<dbReference type="Pfam" id="PF07690">
    <property type="entry name" value="MFS_1"/>
    <property type="match status" value="1"/>
</dbReference>
<dbReference type="GO" id="GO:0022857">
    <property type="term" value="F:transmembrane transporter activity"/>
    <property type="evidence" value="ECO:0007669"/>
    <property type="project" value="InterPro"/>
</dbReference>
<reference evidence="8" key="1">
    <citation type="submission" date="2022-12" db="EMBL/GenBank/DDBJ databases">
        <title>Reference genome sequencing for broad-spectrum identification of bacterial and archaeal isolates by mass spectrometry.</title>
        <authorList>
            <person name="Sekiguchi Y."/>
            <person name="Tourlousse D.M."/>
        </authorList>
    </citation>
    <scope>NUCLEOTIDE SEQUENCE</scope>
    <source>
        <strain evidence="8">10succ1</strain>
    </source>
</reference>
<evidence type="ECO:0000256" key="1">
    <source>
        <dbReference type="ARBA" id="ARBA00004141"/>
    </source>
</evidence>
<feature type="transmembrane region" description="Helical" evidence="6">
    <location>
        <begin position="270"/>
        <end position="289"/>
    </location>
</feature>
<dbReference type="EMBL" id="BSDY01000019">
    <property type="protein sequence ID" value="GLI57518.1"/>
    <property type="molecule type" value="Genomic_DNA"/>
</dbReference>
<organism evidence="8 9">
    <name type="scientific">Propionigenium maris DSM 9537</name>
    <dbReference type="NCBI Taxonomy" id="1123000"/>
    <lineage>
        <taxon>Bacteria</taxon>
        <taxon>Fusobacteriati</taxon>
        <taxon>Fusobacteriota</taxon>
        <taxon>Fusobacteriia</taxon>
        <taxon>Fusobacteriales</taxon>
        <taxon>Fusobacteriaceae</taxon>
        <taxon>Propionigenium</taxon>
    </lineage>
</organism>
<keyword evidence="2" id="KW-0813">Transport</keyword>
<evidence type="ECO:0000259" key="7">
    <source>
        <dbReference type="PROSITE" id="PS50850"/>
    </source>
</evidence>
<keyword evidence="9" id="KW-1185">Reference proteome</keyword>
<evidence type="ECO:0000313" key="8">
    <source>
        <dbReference type="EMBL" id="GLI57518.1"/>
    </source>
</evidence>
<sequence>MFLCMGTIYSWGVFQKPLVEALKDAHGVSISSTMASMPYTVFLMFYAFSMPVAGLFIKKINPKILAIGGSLLISIAWILAGTADSIEFIIATYGVLGGIGVGIVYGIPMAIVTEWFPDKKGFAVGLTLLGFGLSPFITAPLATELIIMFGVFSAFKILGVTFAVILSLLSLTLKFPEKKEGHHYVGTGPSGEFTPVEMVKTPTFYALWTCYVIGTFSGLMIIGLSSSYAQEVVNLTPVKAAFFTSFFAIFNGIGRPIFGALTDKLGTKRTIAISYTLIITAGVLSLLFAGNIIVFAVAFAIMWLNLGGWLAIAPASTVNLFGKTHYTANYGILFTAYGIGALIQGFVGGYIRETFGSYAYIFYPVILVCALGLLLSSGFIKSKKKAADAA</sequence>
<feature type="transmembrane region" description="Helical" evidence="6">
    <location>
        <begin position="122"/>
        <end position="139"/>
    </location>
</feature>
<evidence type="ECO:0000256" key="4">
    <source>
        <dbReference type="ARBA" id="ARBA00022989"/>
    </source>
</evidence>